<dbReference type="Gene3D" id="3.40.50.450">
    <property type="match status" value="1"/>
</dbReference>
<comment type="caution">
    <text evidence="1">The sequence shown here is derived from an EMBL/GenBank/DDBJ whole genome shotgun (WGS) entry which is preliminary data.</text>
</comment>
<dbReference type="PANTHER" id="PTHR31223:SF70">
    <property type="entry name" value="LOG FAMILY PROTEIN YJL055W"/>
    <property type="match status" value="1"/>
</dbReference>
<evidence type="ECO:0000313" key="1">
    <source>
        <dbReference type="EMBL" id="KAF7778818.1"/>
    </source>
</evidence>
<dbReference type="OMA" id="HQKPIGL"/>
<organism evidence="1 2">
    <name type="scientific">Agaricus bisporus var. burnettii</name>
    <dbReference type="NCBI Taxonomy" id="192524"/>
    <lineage>
        <taxon>Eukaryota</taxon>
        <taxon>Fungi</taxon>
        <taxon>Dikarya</taxon>
        <taxon>Basidiomycota</taxon>
        <taxon>Agaricomycotina</taxon>
        <taxon>Agaricomycetes</taxon>
        <taxon>Agaricomycetidae</taxon>
        <taxon>Agaricales</taxon>
        <taxon>Agaricineae</taxon>
        <taxon>Agaricaceae</taxon>
        <taxon>Agaricus</taxon>
    </lineage>
</organism>
<dbReference type="InterPro" id="IPR005269">
    <property type="entry name" value="LOG"/>
</dbReference>
<evidence type="ECO:0000313" key="2">
    <source>
        <dbReference type="Proteomes" id="UP000629468"/>
    </source>
</evidence>
<protein>
    <recommendedName>
        <fullName evidence="3">Cytokinin riboside 5'-monophosphate phosphoribohydrolase</fullName>
    </recommendedName>
</protein>
<dbReference type="Proteomes" id="UP000629468">
    <property type="component" value="Unassembled WGS sequence"/>
</dbReference>
<gene>
    <name evidence="1" type="ORF">Agabi119p4_3163</name>
</gene>
<dbReference type="InterPro" id="IPR031100">
    <property type="entry name" value="LOG_fam"/>
</dbReference>
<dbReference type="AlphaFoldDB" id="A0A8H7F6R7"/>
<dbReference type="GO" id="GO:0005829">
    <property type="term" value="C:cytosol"/>
    <property type="evidence" value="ECO:0007669"/>
    <property type="project" value="TreeGrafter"/>
</dbReference>
<dbReference type="Pfam" id="PF03641">
    <property type="entry name" value="Lysine_decarbox"/>
    <property type="match status" value="1"/>
</dbReference>
<dbReference type="PANTHER" id="PTHR31223">
    <property type="entry name" value="LOG FAMILY PROTEIN YJL055W"/>
    <property type="match status" value="1"/>
</dbReference>
<dbReference type="SUPFAM" id="SSF102405">
    <property type="entry name" value="MCP/YpsA-like"/>
    <property type="match status" value="1"/>
</dbReference>
<dbReference type="EMBL" id="JABXXO010000004">
    <property type="protein sequence ID" value="KAF7778818.1"/>
    <property type="molecule type" value="Genomic_DNA"/>
</dbReference>
<proteinExistence type="predicted"/>
<name>A0A8H7F6R7_AGABI</name>
<dbReference type="GO" id="GO:0009691">
    <property type="term" value="P:cytokinin biosynthetic process"/>
    <property type="evidence" value="ECO:0007669"/>
    <property type="project" value="InterPro"/>
</dbReference>
<accession>A0A8H7F6R7</accession>
<dbReference type="GO" id="GO:0016799">
    <property type="term" value="F:hydrolase activity, hydrolyzing N-glycosyl compounds"/>
    <property type="evidence" value="ECO:0007669"/>
    <property type="project" value="TreeGrafter"/>
</dbReference>
<sequence>MSDNTNDVHGLHQGGIAVYCGSSMGTQKAYVAAAESLGKALATRNRPLVYGGGVKGIMGVVSNSVLVHGGEVTGIIPYAMVAAGGEKPKSDEEDGVELQDTGRERVKTVVVQSMHERKVEMANRVDGFIGLPGGYGTFEEVLEVTTWTQLGIHDKPVVLINILGFWNPLRELIRQSVQAGFIRTASEKLIIFIDGPTNQEEHMTFDWGSAALTAIDDWELGNNNPLFDWTLKMNGTAEKKKSDKLIAT</sequence>
<dbReference type="NCBIfam" id="TIGR00730">
    <property type="entry name" value="Rossman fold protein, TIGR00730 family"/>
    <property type="match status" value="1"/>
</dbReference>
<evidence type="ECO:0008006" key="3">
    <source>
        <dbReference type="Google" id="ProtNLM"/>
    </source>
</evidence>
<reference evidence="1 2" key="1">
    <citation type="journal article" name="Sci. Rep.">
        <title>Telomere-to-telomere assembled and centromere annotated genomes of the two main subspecies of the button mushroom Agaricus bisporus reveal especially polymorphic chromosome ends.</title>
        <authorList>
            <person name="Sonnenberg A.S.M."/>
            <person name="Sedaghat-Telgerd N."/>
            <person name="Lavrijssen B."/>
            <person name="Ohm R.A."/>
            <person name="Hendrickx P.M."/>
            <person name="Scholtmeijer K."/>
            <person name="Baars J.J.P."/>
            <person name="van Peer A."/>
        </authorList>
    </citation>
    <scope>NUCLEOTIDE SEQUENCE [LARGE SCALE GENOMIC DNA]</scope>
    <source>
        <strain evidence="1 2">H119_p4</strain>
    </source>
</reference>